<keyword evidence="1" id="KW-0238">DNA-binding</keyword>
<evidence type="ECO:0000313" key="2">
    <source>
        <dbReference type="EMBL" id="NLW35001.1"/>
    </source>
</evidence>
<dbReference type="InterPro" id="IPR011010">
    <property type="entry name" value="DNA_brk_join_enz"/>
</dbReference>
<reference evidence="2" key="1">
    <citation type="journal article" date="2020" name="Biotechnol. Biofuels">
        <title>New insights from the biogas microbiome by comprehensive genome-resolved metagenomics of nearly 1600 species originating from multiple anaerobic digesters.</title>
        <authorList>
            <person name="Campanaro S."/>
            <person name="Treu L."/>
            <person name="Rodriguez-R L.M."/>
            <person name="Kovalovszki A."/>
            <person name="Ziels R.M."/>
            <person name="Maus I."/>
            <person name="Zhu X."/>
            <person name="Kougias P.G."/>
            <person name="Basile A."/>
            <person name="Luo G."/>
            <person name="Schluter A."/>
            <person name="Konstantinidis K.T."/>
            <person name="Angelidaki I."/>
        </authorList>
    </citation>
    <scope>NUCLEOTIDE SEQUENCE</scope>
    <source>
        <strain evidence="2">AS06rmzACSIP_7</strain>
    </source>
</reference>
<evidence type="ECO:0000256" key="1">
    <source>
        <dbReference type="ARBA" id="ARBA00023125"/>
    </source>
</evidence>
<reference evidence="2" key="2">
    <citation type="submission" date="2020-01" db="EMBL/GenBank/DDBJ databases">
        <authorList>
            <person name="Campanaro S."/>
        </authorList>
    </citation>
    <scope>NUCLEOTIDE SEQUENCE</scope>
    <source>
        <strain evidence="2">AS06rmzACSIP_7</strain>
    </source>
</reference>
<evidence type="ECO:0000313" key="3">
    <source>
        <dbReference type="Proteomes" id="UP000777265"/>
    </source>
</evidence>
<protein>
    <recommendedName>
        <fullName evidence="4">Integrase</fullName>
    </recommendedName>
</protein>
<organism evidence="2 3">
    <name type="scientific">Syntrophorhabdus aromaticivorans</name>
    <dbReference type="NCBI Taxonomy" id="328301"/>
    <lineage>
        <taxon>Bacteria</taxon>
        <taxon>Pseudomonadati</taxon>
        <taxon>Thermodesulfobacteriota</taxon>
        <taxon>Syntrophorhabdia</taxon>
        <taxon>Syntrophorhabdales</taxon>
        <taxon>Syntrophorhabdaceae</taxon>
        <taxon>Syntrophorhabdus</taxon>
    </lineage>
</organism>
<gene>
    <name evidence="2" type="ORF">GXY80_05895</name>
</gene>
<dbReference type="Gene3D" id="1.10.150.130">
    <property type="match status" value="1"/>
</dbReference>
<evidence type="ECO:0008006" key="4">
    <source>
        <dbReference type="Google" id="ProtNLM"/>
    </source>
</evidence>
<name>A0A971M3W9_9BACT</name>
<dbReference type="AlphaFoldDB" id="A0A971M3W9"/>
<dbReference type="InterPro" id="IPR010998">
    <property type="entry name" value="Integrase_recombinase_N"/>
</dbReference>
<accession>A0A971M3W9</accession>
<dbReference type="GO" id="GO:0003677">
    <property type="term" value="F:DNA binding"/>
    <property type="evidence" value="ECO:0007669"/>
    <property type="project" value="UniProtKB-KW"/>
</dbReference>
<dbReference type="EMBL" id="JAAYEE010000098">
    <property type="protein sequence ID" value="NLW35001.1"/>
    <property type="molecule type" value="Genomic_DNA"/>
</dbReference>
<proteinExistence type="predicted"/>
<sequence length="51" mass="6011">MEDYLNEVAKKSKPLANKRLRLIKALFNHGVKRNWFRFNPASGIDYFGVEK</sequence>
<dbReference type="SUPFAM" id="SSF56349">
    <property type="entry name" value="DNA breaking-rejoining enzymes"/>
    <property type="match status" value="1"/>
</dbReference>
<comment type="caution">
    <text evidence="2">The sequence shown here is derived from an EMBL/GenBank/DDBJ whole genome shotgun (WGS) entry which is preliminary data.</text>
</comment>
<dbReference type="Proteomes" id="UP000777265">
    <property type="component" value="Unassembled WGS sequence"/>
</dbReference>